<dbReference type="CDD" id="cd07377">
    <property type="entry name" value="WHTH_GntR"/>
    <property type="match status" value="1"/>
</dbReference>
<evidence type="ECO:0000313" key="5">
    <source>
        <dbReference type="EMBL" id="RLL47774.1"/>
    </source>
</evidence>
<dbReference type="OrthoDB" id="9782299at2"/>
<dbReference type="SUPFAM" id="SSF48008">
    <property type="entry name" value="GntR ligand-binding domain-like"/>
    <property type="match status" value="1"/>
</dbReference>
<evidence type="ECO:0000256" key="2">
    <source>
        <dbReference type="ARBA" id="ARBA00023125"/>
    </source>
</evidence>
<dbReference type="Pfam" id="PF00392">
    <property type="entry name" value="GntR"/>
    <property type="match status" value="1"/>
</dbReference>
<dbReference type="PANTHER" id="PTHR43537:SF5">
    <property type="entry name" value="UXU OPERON TRANSCRIPTIONAL REGULATOR"/>
    <property type="match status" value="1"/>
</dbReference>
<feature type="domain" description="HTH gntR-type" evidence="4">
    <location>
        <begin position="10"/>
        <end position="77"/>
    </location>
</feature>
<proteinExistence type="predicted"/>
<evidence type="ECO:0000313" key="6">
    <source>
        <dbReference type="Proteomes" id="UP000270219"/>
    </source>
</evidence>
<dbReference type="EMBL" id="RCHR01000001">
    <property type="protein sequence ID" value="RLL47774.1"/>
    <property type="molecule type" value="Genomic_DNA"/>
</dbReference>
<evidence type="ECO:0000259" key="4">
    <source>
        <dbReference type="PROSITE" id="PS50949"/>
    </source>
</evidence>
<dbReference type="InterPro" id="IPR011711">
    <property type="entry name" value="GntR_C"/>
</dbReference>
<dbReference type="AlphaFoldDB" id="A0A498D9J2"/>
<evidence type="ECO:0000256" key="3">
    <source>
        <dbReference type="ARBA" id="ARBA00023163"/>
    </source>
</evidence>
<gene>
    <name evidence="5" type="ORF">D8M04_00390</name>
</gene>
<comment type="caution">
    <text evidence="5">The sequence shown here is derived from an EMBL/GenBank/DDBJ whole genome shotgun (WGS) entry which is preliminary data.</text>
</comment>
<accession>A0A498D9J2</accession>
<dbReference type="GO" id="GO:0003700">
    <property type="term" value="F:DNA-binding transcription factor activity"/>
    <property type="evidence" value="ECO:0007669"/>
    <property type="project" value="InterPro"/>
</dbReference>
<protein>
    <submittedName>
        <fullName evidence="5">GntR family transcriptional regulator</fullName>
    </submittedName>
</protein>
<dbReference type="RefSeq" id="WP_121520292.1">
    <property type="nucleotide sequence ID" value="NZ_RCHR01000001.1"/>
</dbReference>
<keyword evidence="3" id="KW-0804">Transcription</keyword>
<dbReference type="PROSITE" id="PS50949">
    <property type="entry name" value="HTH_GNTR"/>
    <property type="match status" value="1"/>
</dbReference>
<reference evidence="5 6" key="1">
    <citation type="submission" date="2018-10" db="EMBL/GenBank/DDBJ databases">
        <title>Oceanobacillus sp. YLB-02 draft genome.</title>
        <authorList>
            <person name="Yu L."/>
        </authorList>
    </citation>
    <scope>NUCLEOTIDE SEQUENCE [LARGE SCALE GENOMIC DNA]</scope>
    <source>
        <strain evidence="5 6">YLB-02</strain>
    </source>
</reference>
<name>A0A498D9J2_9BACI</name>
<keyword evidence="6" id="KW-1185">Reference proteome</keyword>
<sequence length="218" mass="25871">MNEDLNAMKKSLGELIANALKQDIFNKNMEFGERLIEAELATRFDVSRSTIREAFMILEQEGLVTSKARKGTFVSNFTKEDMNEMLELRLIIEAKAFINALDRMEEEHYLELHSILEKMKLEADKGNWNILFDLDMEFHQFVILHCGNSRFRKLYESIQVQLRVYLAHLNQYYSSPISFYMEHVELYEALVHKDKQRVEKQIADHINYVEEKLIRQKN</sequence>
<dbReference type="SMART" id="SM00895">
    <property type="entry name" value="FCD"/>
    <property type="match status" value="1"/>
</dbReference>
<dbReference type="InterPro" id="IPR036390">
    <property type="entry name" value="WH_DNA-bd_sf"/>
</dbReference>
<dbReference type="Proteomes" id="UP000270219">
    <property type="component" value="Unassembled WGS sequence"/>
</dbReference>
<dbReference type="GO" id="GO:0003677">
    <property type="term" value="F:DNA binding"/>
    <property type="evidence" value="ECO:0007669"/>
    <property type="project" value="UniProtKB-KW"/>
</dbReference>
<dbReference type="Gene3D" id="1.20.120.530">
    <property type="entry name" value="GntR ligand-binding domain-like"/>
    <property type="match status" value="1"/>
</dbReference>
<dbReference type="InterPro" id="IPR036388">
    <property type="entry name" value="WH-like_DNA-bd_sf"/>
</dbReference>
<dbReference type="Gene3D" id="1.10.10.10">
    <property type="entry name" value="Winged helix-like DNA-binding domain superfamily/Winged helix DNA-binding domain"/>
    <property type="match status" value="1"/>
</dbReference>
<dbReference type="PANTHER" id="PTHR43537">
    <property type="entry name" value="TRANSCRIPTIONAL REGULATOR, GNTR FAMILY"/>
    <property type="match status" value="1"/>
</dbReference>
<dbReference type="InterPro" id="IPR000524">
    <property type="entry name" value="Tscrpt_reg_HTH_GntR"/>
</dbReference>
<dbReference type="SUPFAM" id="SSF46785">
    <property type="entry name" value="Winged helix' DNA-binding domain"/>
    <property type="match status" value="1"/>
</dbReference>
<dbReference type="PRINTS" id="PR00035">
    <property type="entry name" value="HTHGNTR"/>
</dbReference>
<keyword evidence="2" id="KW-0238">DNA-binding</keyword>
<dbReference type="Pfam" id="PF07729">
    <property type="entry name" value="FCD"/>
    <property type="match status" value="1"/>
</dbReference>
<dbReference type="InterPro" id="IPR008920">
    <property type="entry name" value="TF_FadR/GntR_C"/>
</dbReference>
<organism evidence="5 6">
    <name type="scientific">Oceanobacillus piezotolerans</name>
    <dbReference type="NCBI Taxonomy" id="2448030"/>
    <lineage>
        <taxon>Bacteria</taxon>
        <taxon>Bacillati</taxon>
        <taxon>Bacillota</taxon>
        <taxon>Bacilli</taxon>
        <taxon>Bacillales</taxon>
        <taxon>Bacillaceae</taxon>
        <taxon>Oceanobacillus</taxon>
    </lineage>
</organism>
<dbReference type="SMART" id="SM00345">
    <property type="entry name" value="HTH_GNTR"/>
    <property type="match status" value="1"/>
</dbReference>
<evidence type="ECO:0000256" key="1">
    <source>
        <dbReference type="ARBA" id="ARBA00023015"/>
    </source>
</evidence>
<keyword evidence="1" id="KW-0805">Transcription regulation</keyword>